<dbReference type="InterPro" id="IPR011917">
    <property type="entry name" value="ABC_transpr_lipidA"/>
</dbReference>
<dbReference type="RefSeq" id="WP_243376926.1">
    <property type="nucleotide sequence ID" value="NZ_JAKZJU020000001.1"/>
</dbReference>
<comment type="subcellular location">
    <subcellularLocation>
        <location evidence="1">Cell membrane</location>
        <topology evidence="1">Multi-pass membrane protein</topology>
    </subcellularLocation>
</comment>
<evidence type="ECO:0000256" key="5">
    <source>
        <dbReference type="ARBA" id="ARBA00022741"/>
    </source>
</evidence>
<dbReference type="InterPro" id="IPR003593">
    <property type="entry name" value="AAA+_ATPase"/>
</dbReference>
<accession>A0ABT7IL59</accession>
<keyword evidence="3" id="KW-1003">Cell membrane</keyword>
<comment type="caution">
    <text evidence="14">The sequence shown here is derived from an EMBL/GenBank/DDBJ whole genome shotgun (WGS) entry which is preliminary data.</text>
</comment>
<reference evidence="14" key="1">
    <citation type="submission" date="2023-03" db="EMBL/GenBank/DDBJ databases">
        <title>Mesosutterella sp. nov. isolated from porcine feces.</title>
        <authorList>
            <person name="Yu S."/>
        </authorList>
    </citation>
    <scope>NUCLEOTIDE SEQUENCE</scope>
    <source>
        <strain evidence="14">AGMB02718</strain>
    </source>
</reference>
<feature type="domain" description="ABC transporter" evidence="12">
    <location>
        <begin position="345"/>
        <end position="580"/>
    </location>
</feature>
<evidence type="ECO:0000256" key="7">
    <source>
        <dbReference type="ARBA" id="ARBA00022967"/>
    </source>
</evidence>
<feature type="transmembrane region" description="Helical" evidence="11">
    <location>
        <begin position="66"/>
        <end position="92"/>
    </location>
</feature>
<keyword evidence="8 11" id="KW-1133">Transmembrane helix</keyword>
<keyword evidence="10 11" id="KW-0472">Membrane</keyword>
<keyword evidence="4 11" id="KW-0812">Transmembrane</keyword>
<evidence type="ECO:0000256" key="10">
    <source>
        <dbReference type="ARBA" id="ARBA00023136"/>
    </source>
</evidence>
<feature type="transmembrane region" description="Helical" evidence="11">
    <location>
        <begin position="29"/>
        <end position="51"/>
    </location>
</feature>
<dbReference type="PANTHER" id="PTHR43394:SF1">
    <property type="entry name" value="ATP-BINDING CASSETTE SUB-FAMILY B MEMBER 10, MITOCHONDRIAL"/>
    <property type="match status" value="1"/>
</dbReference>
<keyword evidence="15" id="KW-1185">Reference proteome</keyword>
<dbReference type="InterPro" id="IPR011527">
    <property type="entry name" value="ABC1_TM_dom"/>
</dbReference>
<evidence type="ECO:0000313" key="14">
    <source>
        <dbReference type="EMBL" id="MDL2059108.1"/>
    </source>
</evidence>
<evidence type="ECO:0000259" key="12">
    <source>
        <dbReference type="PROSITE" id="PS50893"/>
    </source>
</evidence>
<dbReference type="InterPro" id="IPR017871">
    <property type="entry name" value="ABC_transporter-like_CS"/>
</dbReference>
<dbReference type="InterPro" id="IPR003439">
    <property type="entry name" value="ABC_transporter-like_ATP-bd"/>
</dbReference>
<keyword evidence="7" id="KW-1278">Translocase</keyword>
<dbReference type="InterPro" id="IPR036640">
    <property type="entry name" value="ABC1_TM_sf"/>
</dbReference>
<evidence type="ECO:0000256" key="11">
    <source>
        <dbReference type="SAM" id="Phobius"/>
    </source>
</evidence>
<feature type="transmembrane region" description="Helical" evidence="11">
    <location>
        <begin position="171"/>
        <end position="189"/>
    </location>
</feature>
<dbReference type="InterPro" id="IPR039421">
    <property type="entry name" value="Type_1_exporter"/>
</dbReference>
<dbReference type="PROSITE" id="PS50929">
    <property type="entry name" value="ABC_TM1F"/>
    <property type="match status" value="1"/>
</dbReference>
<dbReference type="PROSITE" id="PS00211">
    <property type="entry name" value="ABC_TRANSPORTER_1"/>
    <property type="match status" value="1"/>
</dbReference>
<dbReference type="PROSITE" id="PS50893">
    <property type="entry name" value="ABC_TRANSPORTER_2"/>
    <property type="match status" value="1"/>
</dbReference>
<dbReference type="InterPro" id="IPR027417">
    <property type="entry name" value="P-loop_NTPase"/>
</dbReference>
<proteinExistence type="predicted"/>
<name>A0ABT7IL59_9BURK</name>
<dbReference type="SMART" id="SM00382">
    <property type="entry name" value="AAA"/>
    <property type="match status" value="1"/>
</dbReference>
<feature type="transmembrane region" description="Helical" evidence="11">
    <location>
        <begin position="287"/>
        <end position="304"/>
    </location>
</feature>
<dbReference type="PANTHER" id="PTHR43394">
    <property type="entry name" value="ATP-DEPENDENT PERMEASE MDL1, MITOCHONDRIAL"/>
    <property type="match status" value="1"/>
</dbReference>
<dbReference type="Gene3D" id="1.20.1560.10">
    <property type="entry name" value="ABC transporter type 1, transmembrane domain"/>
    <property type="match status" value="1"/>
</dbReference>
<keyword evidence="6" id="KW-0067">ATP-binding</keyword>
<dbReference type="CDD" id="cd03251">
    <property type="entry name" value="ABCC_MsbA"/>
    <property type="match status" value="1"/>
</dbReference>
<dbReference type="Proteomes" id="UP001165481">
    <property type="component" value="Unassembled WGS sequence"/>
</dbReference>
<keyword evidence="5" id="KW-0547">Nucleotide-binding</keyword>
<evidence type="ECO:0000256" key="2">
    <source>
        <dbReference type="ARBA" id="ARBA00022448"/>
    </source>
</evidence>
<organism evidence="14 15">
    <name type="scientific">Mesosutterella faecium</name>
    <dbReference type="NCBI Taxonomy" id="2925194"/>
    <lineage>
        <taxon>Bacteria</taxon>
        <taxon>Pseudomonadati</taxon>
        <taxon>Pseudomonadota</taxon>
        <taxon>Betaproteobacteria</taxon>
        <taxon>Burkholderiales</taxon>
        <taxon>Sutterellaceae</taxon>
        <taxon>Mesosutterella</taxon>
    </lineage>
</organism>
<dbReference type="NCBIfam" id="TIGR02203">
    <property type="entry name" value="MsbA_lipidA"/>
    <property type="match status" value="1"/>
</dbReference>
<dbReference type="Pfam" id="PF00005">
    <property type="entry name" value="ABC_tran"/>
    <property type="match status" value="1"/>
</dbReference>
<evidence type="ECO:0000256" key="1">
    <source>
        <dbReference type="ARBA" id="ARBA00004651"/>
    </source>
</evidence>
<evidence type="ECO:0000256" key="8">
    <source>
        <dbReference type="ARBA" id="ARBA00022989"/>
    </source>
</evidence>
<feature type="domain" description="ABC transmembrane type-1" evidence="13">
    <location>
        <begin position="32"/>
        <end position="313"/>
    </location>
</feature>
<evidence type="ECO:0000259" key="13">
    <source>
        <dbReference type="PROSITE" id="PS50929"/>
    </source>
</evidence>
<dbReference type="SUPFAM" id="SSF52540">
    <property type="entry name" value="P-loop containing nucleoside triphosphate hydrolases"/>
    <property type="match status" value="1"/>
</dbReference>
<evidence type="ECO:0000256" key="6">
    <source>
        <dbReference type="ARBA" id="ARBA00022840"/>
    </source>
</evidence>
<keyword evidence="2" id="KW-0813">Transport</keyword>
<dbReference type="CDD" id="cd18552">
    <property type="entry name" value="ABC_6TM_MsbA_like"/>
    <property type="match status" value="1"/>
</dbReference>
<evidence type="ECO:0000313" key="15">
    <source>
        <dbReference type="Proteomes" id="UP001165481"/>
    </source>
</evidence>
<protein>
    <submittedName>
        <fullName evidence="14">Lipid A export permease/ATP-binding protein MsbA</fullName>
    </submittedName>
</protein>
<dbReference type="Gene3D" id="3.40.50.300">
    <property type="entry name" value="P-loop containing nucleotide triphosphate hydrolases"/>
    <property type="match status" value="1"/>
</dbReference>
<dbReference type="EMBL" id="JAKZJU020000001">
    <property type="protein sequence ID" value="MDL2059108.1"/>
    <property type="molecule type" value="Genomic_DNA"/>
</dbReference>
<feature type="transmembrane region" description="Helical" evidence="11">
    <location>
        <begin position="250"/>
        <end position="275"/>
    </location>
</feature>
<dbReference type="Pfam" id="PF00664">
    <property type="entry name" value="ABC_membrane"/>
    <property type="match status" value="1"/>
</dbReference>
<dbReference type="SUPFAM" id="SSF90123">
    <property type="entry name" value="ABC transporter transmembrane region"/>
    <property type="match status" value="1"/>
</dbReference>
<evidence type="ECO:0000256" key="4">
    <source>
        <dbReference type="ARBA" id="ARBA00022692"/>
    </source>
</evidence>
<sequence>MAKKILPKRSIRDPNILRLLKMMLPYRRWIYAAAAALAVTAGTSSLIAMLLGKLTDMGFYDHNPNVIYWAPAALLGIALLHGSSTFLSGYCLQAVSQSVMIDLREMMIGNVLYWPESVFQKYSTGKIISKFLYEASNALSGASGLLTLIIRDVLQIAALMCLLIYQDWKLTAVTLVMAPLIAVILRWVSRRMRQYTKMMQGTIGEMSASLFQLFDAHKIVKIYGAQEFEKRKFSAVSEKFKRLNLMQQKVAGAGTPLIQLVTMGAVAVVLVVALLQAQAGRLTMGQFTTYLAALLLLMPAIRHLSGLNGSLAKMGAAADSIFDMLSEPLERETGSRELSSCRGEIEFRGVSLRYGGEARGALEDFSLKVKPGEKIALVGPSGAGKSTVINLIPRFWEPDSGSILIDGVDVRDYTLRSLRSQIALVSQEVVIFDDTIAANIAYGRPDASMDEIRKAAQAAFLTDLIEELPEGLLTRVGEAGSKLSGGQRQRISIARALLKNAPILLLDEATSALDTDSEKYIESSLERLMGGRTVFVVAHRLSTIRDADRIVVLDKGRICETGTHEQLLALGGLYAHLYNIQFKDGIGRAAAAG</sequence>
<evidence type="ECO:0000256" key="9">
    <source>
        <dbReference type="ARBA" id="ARBA00023055"/>
    </source>
</evidence>
<keyword evidence="9" id="KW-0445">Lipid transport</keyword>
<evidence type="ECO:0000256" key="3">
    <source>
        <dbReference type="ARBA" id="ARBA00022475"/>
    </source>
</evidence>
<gene>
    <name evidence="14" type="primary">msbA</name>
    <name evidence="14" type="ORF">MUN46_004015</name>
</gene>